<dbReference type="Proteomes" id="UP000276133">
    <property type="component" value="Unassembled WGS sequence"/>
</dbReference>
<dbReference type="EMBL" id="REGN01005208">
    <property type="protein sequence ID" value="RNA14336.1"/>
    <property type="molecule type" value="Genomic_DNA"/>
</dbReference>
<evidence type="ECO:0000313" key="2">
    <source>
        <dbReference type="EMBL" id="RNA14336.1"/>
    </source>
</evidence>
<comment type="caution">
    <text evidence="2">The sequence shown here is derived from an EMBL/GenBank/DDBJ whole genome shotgun (WGS) entry which is preliminary data.</text>
</comment>
<evidence type="ECO:0000256" key="1">
    <source>
        <dbReference type="SAM" id="Phobius"/>
    </source>
</evidence>
<name>A0A3M7QSG7_BRAPC</name>
<proteinExistence type="predicted"/>
<sequence length="110" mass="13268">MSHDHIHDSAYNLCRNVFKYLTKKKSNFDKCVDNISLIISNLYSDETQTFLIRELDKQKNKLIIYFMYIFLFGFIEKFLFFYKTLNPIRLIIKTVNPKNGEKENEQQTRT</sequence>
<feature type="transmembrane region" description="Helical" evidence="1">
    <location>
        <begin position="62"/>
        <end position="82"/>
    </location>
</feature>
<reference evidence="2 3" key="1">
    <citation type="journal article" date="2018" name="Sci. Rep.">
        <title>Genomic signatures of local adaptation to the degree of environmental predictability in rotifers.</title>
        <authorList>
            <person name="Franch-Gras L."/>
            <person name="Hahn C."/>
            <person name="Garcia-Roger E.M."/>
            <person name="Carmona M.J."/>
            <person name="Serra M."/>
            <person name="Gomez A."/>
        </authorList>
    </citation>
    <scope>NUCLEOTIDE SEQUENCE [LARGE SCALE GENOMIC DNA]</scope>
    <source>
        <strain evidence="2">HYR1</strain>
    </source>
</reference>
<keyword evidence="3" id="KW-1185">Reference proteome</keyword>
<organism evidence="2 3">
    <name type="scientific">Brachionus plicatilis</name>
    <name type="common">Marine rotifer</name>
    <name type="synonym">Brachionus muelleri</name>
    <dbReference type="NCBI Taxonomy" id="10195"/>
    <lineage>
        <taxon>Eukaryota</taxon>
        <taxon>Metazoa</taxon>
        <taxon>Spiralia</taxon>
        <taxon>Gnathifera</taxon>
        <taxon>Rotifera</taxon>
        <taxon>Eurotatoria</taxon>
        <taxon>Monogononta</taxon>
        <taxon>Pseudotrocha</taxon>
        <taxon>Ploima</taxon>
        <taxon>Brachionidae</taxon>
        <taxon>Brachionus</taxon>
    </lineage>
</organism>
<keyword evidence="1" id="KW-0812">Transmembrane</keyword>
<gene>
    <name evidence="2" type="ORF">BpHYR1_011279</name>
</gene>
<accession>A0A3M7QSG7</accession>
<protein>
    <submittedName>
        <fullName evidence="2">Uncharacterized protein</fullName>
    </submittedName>
</protein>
<evidence type="ECO:0000313" key="3">
    <source>
        <dbReference type="Proteomes" id="UP000276133"/>
    </source>
</evidence>
<dbReference type="AlphaFoldDB" id="A0A3M7QSG7"/>
<keyword evidence="1" id="KW-0472">Membrane</keyword>
<keyword evidence="1" id="KW-1133">Transmembrane helix</keyword>